<protein>
    <submittedName>
        <fullName evidence="1">Flagellar biosynthesis regulator FlaF</fullName>
    </submittedName>
</protein>
<dbReference type="NCBIfam" id="NF009435">
    <property type="entry name" value="PRK12794.1"/>
    <property type="match status" value="1"/>
</dbReference>
<accession>A0A7S9LQF6</accession>
<dbReference type="Proteomes" id="UP000594800">
    <property type="component" value="Chromosome"/>
</dbReference>
<keyword evidence="1" id="KW-0969">Cilium</keyword>
<dbReference type="AlphaFoldDB" id="A0A7S9LQF6"/>
<keyword evidence="1" id="KW-0966">Cell projection</keyword>
<gene>
    <name evidence="1" type="primary">flaF</name>
    <name evidence="1" type="ORF">I0K15_14910</name>
</gene>
<evidence type="ECO:0000313" key="1">
    <source>
        <dbReference type="EMBL" id="QPH53080.1"/>
    </source>
</evidence>
<dbReference type="InterPro" id="IPR010845">
    <property type="entry name" value="FlaF"/>
</dbReference>
<dbReference type="RefSeq" id="WP_196102291.1">
    <property type="nucleotide sequence ID" value="NZ_CP064942.1"/>
</dbReference>
<organism evidence="1 2">
    <name type="scientific">Pontivivens ytuae</name>
    <dbReference type="NCBI Taxonomy" id="2789856"/>
    <lineage>
        <taxon>Bacteria</taxon>
        <taxon>Pseudomonadati</taxon>
        <taxon>Pseudomonadota</taxon>
        <taxon>Alphaproteobacteria</taxon>
        <taxon>Rhodobacterales</taxon>
        <taxon>Paracoccaceae</taxon>
        <taxon>Pontivivens</taxon>
    </lineage>
</organism>
<name>A0A7S9LQF6_9RHOB</name>
<sequence length="125" mass="13677">MNHAQQARRAYGAARTGTITPRTAEYDAFARVTARLDAPRTGGAEDYPQLAGALHDNCRLWLALARDLVSDGNRLPEDVRLRLIALAGFVQTHTAQVLRDEAEAAPLIDVNRAIMRGLSSERQVA</sequence>
<reference evidence="1 2" key="1">
    <citation type="submission" date="2020-11" db="EMBL/GenBank/DDBJ databases">
        <title>Description of Pontivivens ytuae sp. nov. isolated from deep sea sediment of Mariana Trench.</title>
        <authorList>
            <person name="Wang Z."/>
            <person name="Sun Q.-L."/>
            <person name="Xu X.-D."/>
            <person name="Tang Y.-Z."/>
            <person name="Zhang J."/>
        </authorList>
    </citation>
    <scope>NUCLEOTIDE SEQUENCE [LARGE SCALE GENOMIC DNA]</scope>
    <source>
        <strain evidence="1 2">MT2928</strain>
    </source>
</reference>
<proteinExistence type="predicted"/>
<dbReference type="GO" id="GO:0044781">
    <property type="term" value="P:bacterial-type flagellum organization"/>
    <property type="evidence" value="ECO:0007669"/>
    <property type="project" value="InterPro"/>
</dbReference>
<evidence type="ECO:0000313" key="2">
    <source>
        <dbReference type="Proteomes" id="UP000594800"/>
    </source>
</evidence>
<dbReference type="EMBL" id="CP064942">
    <property type="protein sequence ID" value="QPH53080.1"/>
    <property type="molecule type" value="Genomic_DNA"/>
</dbReference>
<dbReference type="KEGG" id="poz:I0K15_14910"/>
<dbReference type="Pfam" id="PF07309">
    <property type="entry name" value="FlaF"/>
    <property type="match status" value="1"/>
</dbReference>
<keyword evidence="1" id="KW-0282">Flagellum</keyword>
<keyword evidence="2" id="KW-1185">Reference proteome</keyword>